<sequence>MSPRSAAPTRTWPHVLAAVPEAAPLGGLTAAPEPAASAITALARTTKRDDETPADLLAAIEYEVSEPATRTALDAMRAWRDEQRRERERLDELAPVDDRPWLEQVIDRLWTATPAVPLAFALQPMNPGTTFDVLVAIGAAGAVLAAGRVAAVQAGRTRKLPEWRGLLLVIAFAMLAAPAVTLGRIAVAGDSLTHGPVTTASLVVQAVAGLLVVALALRAPRAAEHAARRREQRASDPRAPADPRGDFSDDVEDRMDALDAAVAELAPDRLRSALMGRDSGIARGSRATVVDAICVLFERDQIDADEAEWMLREALAER</sequence>
<proteinExistence type="predicted"/>
<dbReference type="AlphaFoldDB" id="A0A3S0V8S8"/>
<evidence type="ECO:0000256" key="1">
    <source>
        <dbReference type="SAM" id="MobiDB-lite"/>
    </source>
</evidence>
<accession>A0A3S0V8S8</accession>
<gene>
    <name evidence="3" type="ORF">ELQ94_14235</name>
</gene>
<dbReference type="OrthoDB" id="10003001at2"/>
<dbReference type="RefSeq" id="WP_127051029.1">
    <property type="nucleotide sequence ID" value="NZ_RZGZ01000004.1"/>
</dbReference>
<evidence type="ECO:0000313" key="4">
    <source>
        <dbReference type="Proteomes" id="UP000274909"/>
    </source>
</evidence>
<keyword evidence="2" id="KW-0472">Membrane</keyword>
<evidence type="ECO:0000313" key="3">
    <source>
        <dbReference type="EMBL" id="RUQ98176.1"/>
    </source>
</evidence>
<name>A0A3S0V8S8_9MICO</name>
<reference evidence="3 4" key="1">
    <citation type="submission" date="2018-12" db="EMBL/GenBank/DDBJ databases">
        <authorList>
            <person name="Li F."/>
        </authorList>
    </citation>
    <scope>NUCLEOTIDE SEQUENCE [LARGE SCALE GENOMIC DNA]</scope>
    <source>
        <strain evidence="3 4">EGI 6500705</strain>
    </source>
</reference>
<evidence type="ECO:0000256" key="2">
    <source>
        <dbReference type="SAM" id="Phobius"/>
    </source>
</evidence>
<feature type="transmembrane region" description="Helical" evidence="2">
    <location>
        <begin position="133"/>
        <end position="154"/>
    </location>
</feature>
<dbReference type="EMBL" id="RZGZ01000004">
    <property type="protein sequence ID" value="RUQ98176.1"/>
    <property type="molecule type" value="Genomic_DNA"/>
</dbReference>
<organism evidence="3 4">
    <name type="scientific">Labedella endophytica</name>
    <dbReference type="NCBI Taxonomy" id="1523160"/>
    <lineage>
        <taxon>Bacteria</taxon>
        <taxon>Bacillati</taxon>
        <taxon>Actinomycetota</taxon>
        <taxon>Actinomycetes</taxon>
        <taxon>Micrococcales</taxon>
        <taxon>Microbacteriaceae</taxon>
        <taxon>Labedella</taxon>
    </lineage>
</organism>
<keyword evidence="2" id="KW-0812">Transmembrane</keyword>
<feature type="transmembrane region" description="Helical" evidence="2">
    <location>
        <begin position="199"/>
        <end position="220"/>
    </location>
</feature>
<keyword evidence="2" id="KW-1133">Transmembrane helix</keyword>
<dbReference type="Proteomes" id="UP000274909">
    <property type="component" value="Unassembled WGS sequence"/>
</dbReference>
<protein>
    <submittedName>
        <fullName evidence="3">Uncharacterized protein</fullName>
    </submittedName>
</protein>
<feature type="compositionally biased region" description="Basic and acidic residues" evidence="1">
    <location>
        <begin position="232"/>
        <end position="247"/>
    </location>
</feature>
<keyword evidence="4" id="KW-1185">Reference proteome</keyword>
<comment type="caution">
    <text evidence="3">The sequence shown here is derived from an EMBL/GenBank/DDBJ whole genome shotgun (WGS) entry which is preliminary data.</text>
</comment>
<feature type="region of interest" description="Disordered" evidence="1">
    <location>
        <begin position="226"/>
        <end position="250"/>
    </location>
</feature>
<feature type="transmembrane region" description="Helical" evidence="2">
    <location>
        <begin position="166"/>
        <end position="187"/>
    </location>
</feature>